<dbReference type="GO" id="GO:0016226">
    <property type="term" value="P:iron-sulfur cluster assembly"/>
    <property type="evidence" value="ECO:0007669"/>
    <property type="project" value="InterPro"/>
</dbReference>
<dbReference type="GO" id="GO:0005506">
    <property type="term" value="F:iron ion binding"/>
    <property type="evidence" value="ECO:0007669"/>
    <property type="project" value="InterPro"/>
</dbReference>
<reference evidence="3" key="1">
    <citation type="submission" date="2019-08" db="EMBL/GenBank/DDBJ databases">
        <authorList>
            <person name="Kucharzyk K."/>
            <person name="Murdoch R.W."/>
            <person name="Higgins S."/>
            <person name="Loffler F."/>
        </authorList>
    </citation>
    <scope>NUCLEOTIDE SEQUENCE</scope>
</reference>
<sequence length="94" mass="10400">MNFMTEIERVLDERVRPALAVHNGNIRVESFEDGILRVRLLGQCGNCPSALDTTQELVASELEAALPQVKQVSLVTGVSDELLEQARAFLHIRA</sequence>
<dbReference type="PANTHER" id="PTHR11178:SF1">
    <property type="entry name" value="NFU1 IRON-SULFUR CLUSTER SCAFFOLD HOMOLOG, MITOCHONDRIAL"/>
    <property type="match status" value="1"/>
</dbReference>
<accession>A0A644ZFC1</accession>
<dbReference type="GO" id="GO:0051536">
    <property type="term" value="F:iron-sulfur cluster binding"/>
    <property type="evidence" value="ECO:0007669"/>
    <property type="project" value="InterPro"/>
</dbReference>
<protein>
    <recommendedName>
        <fullName evidence="2">NIF system FeS cluster assembly NifU C-terminal domain-containing protein</fullName>
    </recommendedName>
</protein>
<gene>
    <name evidence="3" type="ORF">SDC9_86194</name>
</gene>
<dbReference type="SUPFAM" id="SSF117916">
    <property type="entry name" value="Fe-S cluster assembly (FSCA) domain-like"/>
    <property type="match status" value="1"/>
</dbReference>
<dbReference type="InterPro" id="IPR034904">
    <property type="entry name" value="FSCA_dom_sf"/>
</dbReference>
<dbReference type="InterPro" id="IPR001075">
    <property type="entry name" value="NIF_FeS_clus_asmbl_NifU_C"/>
</dbReference>
<comment type="similarity">
    <text evidence="1">Belongs to the NifU family.</text>
</comment>
<name>A0A644ZFC1_9ZZZZ</name>
<evidence type="ECO:0000259" key="2">
    <source>
        <dbReference type="Pfam" id="PF01106"/>
    </source>
</evidence>
<comment type="caution">
    <text evidence="3">The sequence shown here is derived from an EMBL/GenBank/DDBJ whole genome shotgun (WGS) entry which is preliminary data.</text>
</comment>
<dbReference type="EMBL" id="VSSQ01008688">
    <property type="protein sequence ID" value="MPM39560.1"/>
    <property type="molecule type" value="Genomic_DNA"/>
</dbReference>
<proteinExistence type="inferred from homology"/>
<dbReference type="Gene3D" id="3.30.300.130">
    <property type="entry name" value="Fe-S cluster assembly (FSCA)"/>
    <property type="match status" value="1"/>
</dbReference>
<organism evidence="3">
    <name type="scientific">bioreactor metagenome</name>
    <dbReference type="NCBI Taxonomy" id="1076179"/>
    <lineage>
        <taxon>unclassified sequences</taxon>
        <taxon>metagenomes</taxon>
        <taxon>ecological metagenomes</taxon>
    </lineage>
</organism>
<dbReference type="Pfam" id="PF01106">
    <property type="entry name" value="NifU"/>
    <property type="match status" value="1"/>
</dbReference>
<feature type="domain" description="NIF system FeS cluster assembly NifU C-terminal" evidence="2">
    <location>
        <begin position="7"/>
        <end position="72"/>
    </location>
</feature>
<evidence type="ECO:0000256" key="1">
    <source>
        <dbReference type="ARBA" id="ARBA00006420"/>
    </source>
</evidence>
<dbReference type="AlphaFoldDB" id="A0A644ZFC1"/>
<dbReference type="PANTHER" id="PTHR11178">
    <property type="entry name" value="IRON-SULFUR CLUSTER SCAFFOLD PROTEIN NFU-RELATED"/>
    <property type="match status" value="1"/>
</dbReference>
<evidence type="ECO:0000313" key="3">
    <source>
        <dbReference type="EMBL" id="MPM39560.1"/>
    </source>
</evidence>